<dbReference type="PRINTS" id="PR00081">
    <property type="entry name" value="GDHRDH"/>
</dbReference>
<dbReference type="AlphaFoldDB" id="A0A5B8LIT6"/>
<evidence type="ECO:0000313" key="5">
    <source>
        <dbReference type="Proteomes" id="UP000315673"/>
    </source>
</evidence>
<dbReference type="PANTHER" id="PTHR44196:SF1">
    <property type="entry name" value="DEHYDROGENASE_REDUCTASE SDR FAMILY MEMBER 7B"/>
    <property type="match status" value="1"/>
</dbReference>
<feature type="compositionally biased region" description="Basic and acidic residues" evidence="3">
    <location>
        <begin position="91"/>
        <end position="110"/>
    </location>
</feature>
<sequence>MSWRGSSFLKASPIAGTINSPENMEVVVMSMSSEQLAVDHRQMIGDRTEREAGKESQTAEDQDDPDQQPDPQATRRWKRPCAGRRMFLRGEATRDGEHGDDHEEPPDPHRNRQQAVIPRRSCGKTGEGGAVVRGGRGEGVQNLAEPVGRAIARLLASEGARVFVCGRSKQHLIEALQAIAPLGEADGVALDLANKNSVARFFDAAEKSLGGIDAAIVNAAVAASGLTEEGKVDLHAIIATDFTAYLDSCREAAVRMGNYGDICMIGSMSTYALGPHSTVYAGIKYGIQGFAVALRRELGPKGIRVSLVEPSRTGSDMQLPDISPKKQRDMIEAHEMLRAEDIAVGIHYVLTQPRRTVIQRLDITPRLMIDE</sequence>
<dbReference type="GO" id="GO:0016020">
    <property type="term" value="C:membrane"/>
    <property type="evidence" value="ECO:0007669"/>
    <property type="project" value="TreeGrafter"/>
</dbReference>
<keyword evidence="5" id="KW-1185">Reference proteome</keyword>
<comment type="similarity">
    <text evidence="1">Belongs to the short-chain dehydrogenases/reductases (SDR) family.</text>
</comment>
<dbReference type="Gene3D" id="3.40.50.720">
    <property type="entry name" value="NAD(P)-binding Rossmann-like Domain"/>
    <property type="match status" value="1"/>
</dbReference>
<protein>
    <submittedName>
        <fullName evidence="4">SDR family oxidoreductase</fullName>
    </submittedName>
</protein>
<dbReference type="InterPro" id="IPR036291">
    <property type="entry name" value="NAD(P)-bd_dom_sf"/>
</dbReference>
<dbReference type="InterPro" id="IPR002347">
    <property type="entry name" value="SDR_fam"/>
</dbReference>
<dbReference type="EMBL" id="CP042306">
    <property type="protein sequence ID" value="QDZ08118.1"/>
    <property type="molecule type" value="Genomic_DNA"/>
</dbReference>
<reference evidence="4 5" key="1">
    <citation type="submission" date="2019-07" db="EMBL/GenBank/DDBJ databases">
        <title>Full genome sequence of Sphingomonas sp. 4R-6-7(HKS19).</title>
        <authorList>
            <person name="Im W.-T."/>
        </authorList>
    </citation>
    <scope>NUCLEOTIDE SEQUENCE [LARGE SCALE GENOMIC DNA]</scope>
    <source>
        <strain evidence="4 5">HKS19</strain>
    </source>
</reference>
<dbReference type="SUPFAM" id="SSF51735">
    <property type="entry name" value="NAD(P)-binding Rossmann-fold domains"/>
    <property type="match status" value="1"/>
</dbReference>
<evidence type="ECO:0000256" key="3">
    <source>
        <dbReference type="SAM" id="MobiDB-lite"/>
    </source>
</evidence>
<dbReference type="Pfam" id="PF00106">
    <property type="entry name" value="adh_short"/>
    <property type="match status" value="1"/>
</dbReference>
<feature type="region of interest" description="Disordered" evidence="3">
    <location>
        <begin position="48"/>
        <end position="130"/>
    </location>
</feature>
<dbReference type="Proteomes" id="UP000315673">
    <property type="component" value="Chromosome"/>
</dbReference>
<name>A0A5B8LIT6_9SPHN</name>
<proteinExistence type="inferred from homology"/>
<keyword evidence="2" id="KW-0560">Oxidoreductase</keyword>
<dbReference type="GO" id="GO:0016491">
    <property type="term" value="F:oxidoreductase activity"/>
    <property type="evidence" value="ECO:0007669"/>
    <property type="project" value="UniProtKB-KW"/>
</dbReference>
<dbReference type="PANTHER" id="PTHR44196">
    <property type="entry name" value="DEHYDROGENASE/REDUCTASE SDR FAMILY MEMBER 7B"/>
    <property type="match status" value="1"/>
</dbReference>
<organism evidence="4 5">
    <name type="scientific">Sphingomonas panacisoli</name>
    <dbReference type="NCBI Taxonomy" id="1813879"/>
    <lineage>
        <taxon>Bacteria</taxon>
        <taxon>Pseudomonadati</taxon>
        <taxon>Pseudomonadota</taxon>
        <taxon>Alphaproteobacteria</taxon>
        <taxon>Sphingomonadales</taxon>
        <taxon>Sphingomonadaceae</taxon>
        <taxon>Sphingomonas</taxon>
    </lineage>
</organism>
<dbReference type="KEGG" id="spai:FPZ24_12025"/>
<dbReference type="OrthoDB" id="658698at2"/>
<evidence type="ECO:0000256" key="2">
    <source>
        <dbReference type="ARBA" id="ARBA00023002"/>
    </source>
</evidence>
<gene>
    <name evidence="4" type="ORF">FPZ24_12025</name>
</gene>
<evidence type="ECO:0000256" key="1">
    <source>
        <dbReference type="ARBA" id="ARBA00006484"/>
    </source>
</evidence>
<accession>A0A5B8LIT6</accession>
<dbReference type="CDD" id="cd05233">
    <property type="entry name" value="SDR_c"/>
    <property type="match status" value="1"/>
</dbReference>
<evidence type="ECO:0000313" key="4">
    <source>
        <dbReference type="EMBL" id="QDZ08118.1"/>
    </source>
</evidence>
<feature type="compositionally biased region" description="Acidic residues" evidence="3">
    <location>
        <begin position="58"/>
        <end position="67"/>
    </location>
</feature>